<evidence type="ECO:0000313" key="1">
    <source>
        <dbReference type="EMBL" id="TQL52257.1"/>
    </source>
</evidence>
<name>A0A542YW09_9MICO</name>
<dbReference type="AlphaFoldDB" id="A0A542YW09"/>
<dbReference type="Proteomes" id="UP000319516">
    <property type="component" value="Unassembled WGS sequence"/>
</dbReference>
<accession>A0A542YW09</accession>
<sequence length="513" mass="57369">MAKAESLTVRIHAPEVVRGRVRFSWEQDGENPYQSRNTWRVDYGRVRVDRMDRRVLYEVLLSLQLQIWSATAKAVTVVLPEPVGEVTLDFWRAYLDTPNVEFEGAVDDTRRYAVQPAGRRTLADRLRRPRPTPLAVTYGGGKDSTLAHQALVESRPAGEVLLLHLVQLFALGTQTRERATRRSRDTILAPARRRTGAPEHVATTDYLAVLRNDRPGPRPHINIYVPAMLPLLVHRGVHEVVFSRTALGYRTTRTRSGAIRFANPAGRAEKLRHLRRYCADVLGWDLHSESTHFAIGEYVSFGTVLQAYPEAFAEMVMCTRTLEAERFCHECPKCLEFALMGLSFGHVAPDMDYDRLLRHPRVATLAAEADALAGETDWHGAGPYRRSVGTGTHFATWCHTLHRIDPDDPALPAGEEARGHLRSLKRAWGQVPFPAVARLDARAVEAAGPRGQEVAAVAARHFPVQEPGAGSDRDDLLLAGDERAVLDYEAVLELPALEAWARRWQVPDVDNPS</sequence>
<reference evidence="1 2" key="1">
    <citation type="submission" date="2019-06" db="EMBL/GenBank/DDBJ databases">
        <title>Sequencing the genomes of 1000 actinobacteria strains.</title>
        <authorList>
            <person name="Klenk H.-P."/>
        </authorList>
    </citation>
    <scope>NUCLEOTIDE SEQUENCE [LARGE SCALE GENOMIC DNA]</scope>
    <source>
        <strain evidence="1 2">DSM 12335</strain>
    </source>
</reference>
<dbReference type="OrthoDB" id="9959537at2"/>
<evidence type="ECO:0000313" key="2">
    <source>
        <dbReference type="Proteomes" id="UP000319516"/>
    </source>
</evidence>
<organism evidence="1 2">
    <name type="scientific">Ornithinicoccus hortensis</name>
    <dbReference type="NCBI Taxonomy" id="82346"/>
    <lineage>
        <taxon>Bacteria</taxon>
        <taxon>Bacillati</taxon>
        <taxon>Actinomycetota</taxon>
        <taxon>Actinomycetes</taxon>
        <taxon>Micrococcales</taxon>
        <taxon>Intrasporangiaceae</taxon>
        <taxon>Ornithinicoccus</taxon>
    </lineage>
</organism>
<proteinExistence type="predicted"/>
<dbReference type="RefSeq" id="WP_141786153.1">
    <property type="nucleotide sequence ID" value="NZ_BAAAIK010000001.1"/>
</dbReference>
<dbReference type="EMBL" id="VFOP01000001">
    <property type="protein sequence ID" value="TQL52257.1"/>
    <property type="molecule type" value="Genomic_DNA"/>
</dbReference>
<protein>
    <recommendedName>
        <fullName evidence="3">7-cyano-7-deazaguanine synthase in queuosine biosynthesis</fullName>
    </recommendedName>
</protein>
<keyword evidence="2" id="KW-1185">Reference proteome</keyword>
<evidence type="ECO:0008006" key="3">
    <source>
        <dbReference type="Google" id="ProtNLM"/>
    </source>
</evidence>
<comment type="caution">
    <text evidence="1">The sequence shown here is derived from an EMBL/GenBank/DDBJ whole genome shotgun (WGS) entry which is preliminary data.</text>
</comment>
<gene>
    <name evidence="1" type="ORF">FB467_3437</name>
</gene>